<reference evidence="4" key="1">
    <citation type="journal article" date="2020" name="Stud. Mycol.">
        <title>101 Dothideomycetes genomes: A test case for predicting lifestyles and emergence of pathogens.</title>
        <authorList>
            <person name="Haridas S."/>
            <person name="Albert R."/>
            <person name="Binder M."/>
            <person name="Bloem J."/>
            <person name="LaButti K."/>
            <person name="Salamov A."/>
            <person name="Andreopoulos B."/>
            <person name="Baker S."/>
            <person name="Barry K."/>
            <person name="Bills G."/>
            <person name="Bluhm B."/>
            <person name="Cannon C."/>
            <person name="Castanera R."/>
            <person name="Culley D."/>
            <person name="Daum C."/>
            <person name="Ezra D."/>
            <person name="Gonzalez J."/>
            <person name="Henrissat B."/>
            <person name="Kuo A."/>
            <person name="Liang C."/>
            <person name="Lipzen A."/>
            <person name="Lutzoni F."/>
            <person name="Magnuson J."/>
            <person name="Mondo S."/>
            <person name="Nolan M."/>
            <person name="Ohm R."/>
            <person name="Pangilinan J."/>
            <person name="Park H.-J."/>
            <person name="Ramirez L."/>
            <person name="Alfaro M."/>
            <person name="Sun H."/>
            <person name="Tritt A."/>
            <person name="Yoshinaga Y."/>
            <person name="Zwiers L.-H."/>
            <person name="Turgeon B."/>
            <person name="Goodwin S."/>
            <person name="Spatafora J."/>
            <person name="Crous P."/>
            <person name="Grigoriev I."/>
        </authorList>
    </citation>
    <scope>NUCLEOTIDE SEQUENCE [LARGE SCALE GENOMIC DNA]</scope>
    <source>
        <strain evidence="4">CBS 304.66</strain>
    </source>
</reference>
<dbReference type="EMBL" id="ML986708">
    <property type="protein sequence ID" value="KAF2259460.1"/>
    <property type="molecule type" value="Genomic_DNA"/>
</dbReference>
<comment type="caution">
    <text evidence="3">The sequence shown here is derived from an EMBL/GenBank/DDBJ whole genome shotgun (WGS) entry which is preliminary data.</text>
</comment>
<name>A0A9P4K0Y9_9PLEO</name>
<feature type="compositionally biased region" description="Polar residues" evidence="1">
    <location>
        <begin position="236"/>
        <end position="256"/>
    </location>
</feature>
<protein>
    <submittedName>
        <fullName evidence="3">Uncharacterized protein</fullName>
    </submittedName>
</protein>
<dbReference type="OrthoDB" id="3860394at2759"/>
<evidence type="ECO:0000313" key="4">
    <source>
        <dbReference type="Proteomes" id="UP000800093"/>
    </source>
</evidence>
<keyword evidence="4" id="KW-1185">Reference proteome</keyword>
<organism evidence="3 4">
    <name type="scientific">Lojkania enalia</name>
    <dbReference type="NCBI Taxonomy" id="147567"/>
    <lineage>
        <taxon>Eukaryota</taxon>
        <taxon>Fungi</taxon>
        <taxon>Dikarya</taxon>
        <taxon>Ascomycota</taxon>
        <taxon>Pezizomycotina</taxon>
        <taxon>Dothideomycetes</taxon>
        <taxon>Pleosporomycetidae</taxon>
        <taxon>Pleosporales</taxon>
        <taxon>Pleosporales incertae sedis</taxon>
        <taxon>Lojkania</taxon>
    </lineage>
</organism>
<feature type="region of interest" description="Disordered" evidence="1">
    <location>
        <begin position="183"/>
        <end position="263"/>
    </location>
</feature>
<accession>A0A9P4K0Y9</accession>
<dbReference type="AlphaFoldDB" id="A0A9P4K0Y9"/>
<feature type="compositionally biased region" description="Basic and acidic residues" evidence="1">
    <location>
        <begin position="205"/>
        <end position="235"/>
    </location>
</feature>
<feature type="chain" id="PRO_5040424490" evidence="2">
    <location>
        <begin position="17"/>
        <end position="263"/>
    </location>
</feature>
<feature type="signal peptide" evidence="2">
    <location>
        <begin position="1"/>
        <end position="16"/>
    </location>
</feature>
<evidence type="ECO:0000256" key="1">
    <source>
        <dbReference type="SAM" id="MobiDB-lite"/>
    </source>
</evidence>
<keyword evidence="2" id="KW-0732">Signal</keyword>
<proteinExistence type="predicted"/>
<sequence>MLLTGILLAPTVLSDALTDLQNLHAIVNNSSQIIGQATNSSRNWGDPFGGTDADLSTAGLVQNITATVLKSKWSLDTDQVTWTNATNTTHSGTNLTNLDAPYIDYVSAIPNLAAALTALGQSWHGELNKPVFDAIGGLQDSITAFQTSLLKAHLLTTSATLRTIRASTALEDAQIAWSRVLNLPGPSSTHDTPKARLRGLPVEKSGGKGREKRGKGERFFTHQELWDERHHEQSRSARTIHTSATMVPQDYQQSAQRVEFSGA</sequence>
<evidence type="ECO:0000313" key="3">
    <source>
        <dbReference type="EMBL" id="KAF2259460.1"/>
    </source>
</evidence>
<evidence type="ECO:0000256" key="2">
    <source>
        <dbReference type="SAM" id="SignalP"/>
    </source>
</evidence>
<dbReference type="Proteomes" id="UP000800093">
    <property type="component" value="Unassembled WGS sequence"/>
</dbReference>
<gene>
    <name evidence="3" type="ORF">CC78DRAFT_621024</name>
</gene>